<comment type="caution">
    <text evidence="4">The sequence shown here is derived from an EMBL/GenBank/DDBJ whole genome shotgun (WGS) entry which is preliminary data.</text>
</comment>
<dbReference type="SMART" id="SM00448">
    <property type="entry name" value="REC"/>
    <property type="match status" value="1"/>
</dbReference>
<dbReference type="PROSITE" id="PS50110">
    <property type="entry name" value="RESPONSE_REGULATORY"/>
    <property type="match status" value="1"/>
</dbReference>
<keyword evidence="5" id="KW-1185">Reference proteome</keyword>
<feature type="modified residue" description="4-aspartylphosphate" evidence="2">
    <location>
        <position position="53"/>
    </location>
</feature>
<dbReference type="PANTHER" id="PTHR44591:SF3">
    <property type="entry name" value="RESPONSE REGULATORY DOMAIN-CONTAINING PROTEIN"/>
    <property type="match status" value="1"/>
</dbReference>
<dbReference type="CDD" id="cd00156">
    <property type="entry name" value="REC"/>
    <property type="match status" value="1"/>
</dbReference>
<dbReference type="Proteomes" id="UP000481033">
    <property type="component" value="Unassembled WGS sequence"/>
</dbReference>
<sequence>MGKNILVVDDMQAQRDLMSNYLSRAGYNVTTAESGAEALVMVKANKPDIVVTDLVMPEITGLELCRELKRQPDTAAIPVVACTTKDRKMDQNWARKQGVAAYVVKPCTEQELVDAVRSVV</sequence>
<dbReference type="InterPro" id="IPR001789">
    <property type="entry name" value="Sig_transdc_resp-reg_receiver"/>
</dbReference>
<reference evidence="4 5" key="1">
    <citation type="journal article" date="2020" name="Microb. Ecol.">
        <title>Ecogenomics of the Marine Benthic Filamentous Cyanobacterium Adonisia.</title>
        <authorList>
            <person name="Walter J.M."/>
            <person name="Coutinho F.H."/>
            <person name="Leomil L."/>
            <person name="Hargreaves P.I."/>
            <person name="Campeao M.E."/>
            <person name="Vieira V.V."/>
            <person name="Silva B.S."/>
            <person name="Fistarol G.O."/>
            <person name="Salomon P.S."/>
            <person name="Sawabe T."/>
            <person name="Mino S."/>
            <person name="Hosokawa M."/>
            <person name="Miyashita H."/>
            <person name="Maruyama F."/>
            <person name="van Verk M.C."/>
            <person name="Dutilh B.E."/>
            <person name="Thompson C.C."/>
            <person name="Thompson F.L."/>
        </authorList>
    </citation>
    <scope>NUCLEOTIDE SEQUENCE [LARGE SCALE GENOMIC DNA]</scope>
    <source>
        <strain evidence="4 5">CCMR0081</strain>
    </source>
</reference>
<dbReference type="InterPro" id="IPR050595">
    <property type="entry name" value="Bact_response_regulator"/>
</dbReference>
<feature type="domain" description="Response regulatory" evidence="3">
    <location>
        <begin position="4"/>
        <end position="120"/>
    </location>
</feature>
<evidence type="ECO:0000259" key="3">
    <source>
        <dbReference type="PROSITE" id="PS50110"/>
    </source>
</evidence>
<evidence type="ECO:0000256" key="2">
    <source>
        <dbReference type="PROSITE-ProRule" id="PRU00169"/>
    </source>
</evidence>
<gene>
    <name evidence="4" type="ORF">DXZ20_16965</name>
</gene>
<evidence type="ECO:0000313" key="5">
    <source>
        <dbReference type="Proteomes" id="UP000481033"/>
    </source>
</evidence>
<dbReference type="GO" id="GO:0000160">
    <property type="term" value="P:phosphorelay signal transduction system"/>
    <property type="evidence" value="ECO:0007669"/>
    <property type="project" value="InterPro"/>
</dbReference>
<dbReference type="RefSeq" id="WP_006513972.1">
    <property type="nucleotide sequence ID" value="NZ_QXHD01000004.1"/>
</dbReference>
<evidence type="ECO:0000256" key="1">
    <source>
        <dbReference type="ARBA" id="ARBA00022553"/>
    </source>
</evidence>
<dbReference type="SUPFAM" id="SSF52172">
    <property type="entry name" value="CheY-like"/>
    <property type="match status" value="1"/>
</dbReference>
<dbReference type="PANTHER" id="PTHR44591">
    <property type="entry name" value="STRESS RESPONSE REGULATOR PROTEIN 1"/>
    <property type="match status" value="1"/>
</dbReference>
<proteinExistence type="predicted"/>
<dbReference type="Pfam" id="PF00072">
    <property type="entry name" value="Response_reg"/>
    <property type="match status" value="1"/>
</dbReference>
<dbReference type="AlphaFoldDB" id="A0A6M0RNL0"/>
<name>A0A6M0RNL0_9CYAN</name>
<dbReference type="InterPro" id="IPR011006">
    <property type="entry name" value="CheY-like_superfamily"/>
</dbReference>
<protein>
    <submittedName>
        <fullName evidence="4">Response regulator</fullName>
    </submittedName>
</protein>
<dbReference type="Gene3D" id="3.40.50.2300">
    <property type="match status" value="1"/>
</dbReference>
<organism evidence="4 5">
    <name type="scientific">Adonisia turfae CCMR0081</name>
    <dbReference type="NCBI Taxonomy" id="2292702"/>
    <lineage>
        <taxon>Bacteria</taxon>
        <taxon>Bacillati</taxon>
        <taxon>Cyanobacteriota</taxon>
        <taxon>Adonisia</taxon>
        <taxon>Adonisia turfae</taxon>
    </lineage>
</organism>
<dbReference type="EMBL" id="QXHD01000004">
    <property type="protein sequence ID" value="NEZ57332.1"/>
    <property type="molecule type" value="Genomic_DNA"/>
</dbReference>
<accession>A0A6M0RNL0</accession>
<keyword evidence="1 2" id="KW-0597">Phosphoprotein</keyword>
<evidence type="ECO:0000313" key="4">
    <source>
        <dbReference type="EMBL" id="NEZ57332.1"/>
    </source>
</evidence>